<keyword evidence="3" id="KW-1185">Reference proteome</keyword>
<feature type="transmembrane region" description="Helical" evidence="1">
    <location>
        <begin position="6"/>
        <end position="27"/>
    </location>
</feature>
<name>A0ABD3AVZ0_9GENT</name>
<evidence type="ECO:0000256" key="1">
    <source>
        <dbReference type="SAM" id="Phobius"/>
    </source>
</evidence>
<comment type="caution">
    <text evidence="2">The sequence shown here is derived from an EMBL/GenBank/DDBJ whole genome shotgun (WGS) entry which is preliminary data.</text>
</comment>
<gene>
    <name evidence="2" type="ORF">ACH5RR_003826</name>
</gene>
<sequence length="86" mass="9360">SEVFAVAFELLVAGTVILTLNVLLLVFTPDFSLSQLVHASPIHGRSHNLLPEPKPCRLLSIPSGCRCLYQHVEGQCDFEVAVVCVT</sequence>
<proteinExistence type="predicted"/>
<dbReference type="AlphaFoldDB" id="A0ABD3AVZ0"/>
<reference evidence="2 3" key="1">
    <citation type="submission" date="2024-11" db="EMBL/GenBank/DDBJ databases">
        <title>A near-complete genome assembly of Cinchona calisaya.</title>
        <authorList>
            <person name="Lian D.C."/>
            <person name="Zhao X.W."/>
            <person name="Wei L."/>
        </authorList>
    </citation>
    <scope>NUCLEOTIDE SEQUENCE [LARGE SCALE GENOMIC DNA]</scope>
    <source>
        <tissue evidence="2">Nenye</tissue>
    </source>
</reference>
<keyword evidence="1" id="KW-1133">Transmembrane helix</keyword>
<keyword evidence="1" id="KW-0812">Transmembrane</keyword>
<organism evidence="2 3">
    <name type="scientific">Cinchona calisaya</name>
    <dbReference type="NCBI Taxonomy" id="153742"/>
    <lineage>
        <taxon>Eukaryota</taxon>
        <taxon>Viridiplantae</taxon>
        <taxon>Streptophyta</taxon>
        <taxon>Embryophyta</taxon>
        <taxon>Tracheophyta</taxon>
        <taxon>Spermatophyta</taxon>
        <taxon>Magnoliopsida</taxon>
        <taxon>eudicotyledons</taxon>
        <taxon>Gunneridae</taxon>
        <taxon>Pentapetalae</taxon>
        <taxon>asterids</taxon>
        <taxon>lamiids</taxon>
        <taxon>Gentianales</taxon>
        <taxon>Rubiaceae</taxon>
        <taxon>Cinchonoideae</taxon>
        <taxon>Cinchoneae</taxon>
        <taxon>Cinchona</taxon>
    </lineage>
</organism>
<evidence type="ECO:0008006" key="4">
    <source>
        <dbReference type="Google" id="ProtNLM"/>
    </source>
</evidence>
<keyword evidence="1" id="KW-0472">Membrane</keyword>
<dbReference type="EMBL" id="JBJUIK010000002">
    <property type="protein sequence ID" value="KAL3535365.1"/>
    <property type="molecule type" value="Genomic_DNA"/>
</dbReference>
<evidence type="ECO:0000313" key="3">
    <source>
        <dbReference type="Proteomes" id="UP001630127"/>
    </source>
</evidence>
<protein>
    <recommendedName>
        <fullName evidence="4">Secreted protein</fullName>
    </recommendedName>
</protein>
<accession>A0ABD3AVZ0</accession>
<dbReference type="Proteomes" id="UP001630127">
    <property type="component" value="Unassembled WGS sequence"/>
</dbReference>
<evidence type="ECO:0000313" key="2">
    <source>
        <dbReference type="EMBL" id="KAL3535365.1"/>
    </source>
</evidence>
<feature type="non-terminal residue" evidence="2">
    <location>
        <position position="1"/>
    </location>
</feature>